<dbReference type="InterPro" id="IPR001878">
    <property type="entry name" value="Znf_CCHC"/>
</dbReference>
<protein>
    <recommendedName>
        <fullName evidence="3">CCHC-type domain-containing protein</fullName>
    </recommendedName>
</protein>
<dbReference type="GO" id="GO:0008270">
    <property type="term" value="F:zinc ion binding"/>
    <property type="evidence" value="ECO:0007669"/>
    <property type="project" value="UniProtKB-KW"/>
</dbReference>
<dbReference type="InterPro" id="IPR036875">
    <property type="entry name" value="Znf_CCHC_sf"/>
</dbReference>
<dbReference type="AlphaFoldDB" id="A0AAD8W3U5"/>
<evidence type="ECO:0000256" key="2">
    <source>
        <dbReference type="SAM" id="MobiDB-lite"/>
    </source>
</evidence>
<dbReference type="SUPFAM" id="SSF57756">
    <property type="entry name" value="Retrovirus zinc finger-like domains"/>
    <property type="match status" value="1"/>
</dbReference>
<proteinExistence type="predicted"/>
<evidence type="ECO:0000259" key="3">
    <source>
        <dbReference type="PROSITE" id="PS50158"/>
    </source>
</evidence>
<reference evidence="4" key="1">
    <citation type="submission" date="2023-07" db="EMBL/GenBank/DDBJ databases">
        <title>A chromosome-level genome assembly of Lolium multiflorum.</title>
        <authorList>
            <person name="Chen Y."/>
            <person name="Copetti D."/>
            <person name="Kolliker R."/>
            <person name="Studer B."/>
        </authorList>
    </citation>
    <scope>NUCLEOTIDE SEQUENCE</scope>
    <source>
        <strain evidence="4">02402/16</strain>
        <tissue evidence="4">Leaf</tissue>
    </source>
</reference>
<evidence type="ECO:0000313" key="4">
    <source>
        <dbReference type="EMBL" id="KAK1642183.1"/>
    </source>
</evidence>
<evidence type="ECO:0000313" key="5">
    <source>
        <dbReference type="Proteomes" id="UP001231189"/>
    </source>
</evidence>
<accession>A0AAD8W3U5</accession>
<evidence type="ECO:0000256" key="1">
    <source>
        <dbReference type="PROSITE-ProRule" id="PRU00047"/>
    </source>
</evidence>
<feature type="region of interest" description="Disordered" evidence="2">
    <location>
        <begin position="71"/>
        <end position="110"/>
    </location>
</feature>
<keyword evidence="1" id="KW-0479">Metal-binding</keyword>
<dbReference type="PROSITE" id="PS50158">
    <property type="entry name" value="ZF_CCHC"/>
    <property type="match status" value="1"/>
</dbReference>
<dbReference type="Proteomes" id="UP001231189">
    <property type="component" value="Unassembled WGS sequence"/>
</dbReference>
<sequence length="141" mass="16007">MDGGTRLTWRKRSALVEDGRFVVNHVPMLSDSYSPKNAKLEEYVDESFSVARFKATYEGILMPIRGRSQWPKVNPGFDMIPPKLTRSAGRPRTRRIKNYSEGGTGREHKCKRCGQLGHLKKTCKEPEIDSDADRDATPSPR</sequence>
<dbReference type="GO" id="GO:0003676">
    <property type="term" value="F:nucleic acid binding"/>
    <property type="evidence" value="ECO:0007669"/>
    <property type="project" value="InterPro"/>
</dbReference>
<keyword evidence="5" id="KW-1185">Reference proteome</keyword>
<keyword evidence="1" id="KW-0863">Zinc-finger</keyword>
<gene>
    <name evidence="4" type="ORF">QYE76_059988</name>
</gene>
<organism evidence="4 5">
    <name type="scientific">Lolium multiflorum</name>
    <name type="common">Italian ryegrass</name>
    <name type="synonym">Lolium perenne subsp. multiflorum</name>
    <dbReference type="NCBI Taxonomy" id="4521"/>
    <lineage>
        <taxon>Eukaryota</taxon>
        <taxon>Viridiplantae</taxon>
        <taxon>Streptophyta</taxon>
        <taxon>Embryophyta</taxon>
        <taxon>Tracheophyta</taxon>
        <taxon>Spermatophyta</taxon>
        <taxon>Magnoliopsida</taxon>
        <taxon>Liliopsida</taxon>
        <taxon>Poales</taxon>
        <taxon>Poaceae</taxon>
        <taxon>BOP clade</taxon>
        <taxon>Pooideae</taxon>
        <taxon>Poodae</taxon>
        <taxon>Poeae</taxon>
        <taxon>Poeae Chloroplast Group 2 (Poeae type)</taxon>
        <taxon>Loliodinae</taxon>
        <taxon>Loliinae</taxon>
        <taxon>Lolium</taxon>
    </lineage>
</organism>
<comment type="caution">
    <text evidence="4">The sequence shown here is derived from an EMBL/GenBank/DDBJ whole genome shotgun (WGS) entry which is preliminary data.</text>
</comment>
<name>A0AAD8W3U5_LOLMU</name>
<keyword evidence="1" id="KW-0862">Zinc</keyword>
<feature type="domain" description="CCHC-type" evidence="3">
    <location>
        <begin position="109"/>
        <end position="125"/>
    </location>
</feature>
<dbReference type="EMBL" id="JAUUTY010000004">
    <property type="protein sequence ID" value="KAK1642183.1"/>
    <property type="molecule type" value="Genomic_DNA"/>
</dbReference>